<evidence type="ECO:0000256" key="5">
    <source>
        <dbReference type="ARBA" id="ARBA00023002"/>
    </source>
</evidence>
<dbReference type="Gene3D" id="1.20.140.10">
    <property type="entry name" value="Butyryl-CoA Dehydrogenase, subunit A, domain 3"/>
    <property type="match status" value="1"/>
</dbReference>
<dbReference type="GO" id="GO:0003995">
    <property type="term" value="F:acyl-CoA dehydrogenase activity"/>
    <property type="evidence" value="ECO:0007669"/>
    <property type="project" value="TreeGrafter"/>
</dbReference>
<dbReference type="Pfam" id="PF02771">
    <property type="entry name" value="Acyl-CoA_dh_N"/>
    <property type="match status" value="1"/>
</dbReference>
<dbReference type="InterPro" id="IPR009100">
    <property type="entry name" value="AcylCoA_DH/oxidase_NM_dom_sf"/>
</dbReference>
<evidence type="ECO:0000256" key="4">
    <source>
        <dbReference type="ARBA" id="ARBA00022827"/>
    </source>
</evidence>
<feature type="domain" description="Acyl-CoA dehydrogenase/oxidase C-terminal" evidence="6">
    <location>
        <begin position="228"/>
        <end position="366"/>
    </location>
</feature>
<evidence type="ECO:0000259" key="6">
    <source>
        <dbReference type="Pfam" id="PF00441"/>
    </source>
</evidence>
<dbReference type="AlphaFoldDB" id="A0A543NGF3"/>
<comment type="cofactor">
    <cofactor evidence="1">
        <name>FAD</name>
        <dbReference type="ChEBI" id="CHEBI:57692"/>
    </cofactor>
</comment>
<reference evidence="8 9" key="1">
    <citation type="submission" date="2019-06" db="EMBL/GenBank/DDBJ databases">
        <title>Sequencing the genomes of 1000 actinobacteria strains.</title>
        <authorList>
            <person name="Klenk H.-P."/>
        </authorList>
    </citation>
    <scope>NUCLEOTIDE SEQUENCE [LARGE SCALE GENOMIC DNA]</scope>
    <source>
        <strain evidence="8 9">DSM 45015</strain>
    </source>
</reference>
<evidence type="ECO:0000259" key="7">
    <source>
        <dbReference type="Pfam" id="PF02771"/>
    </source>
</evidence>
<evidence type="ECO:0000256" key="3">
    <source>
        <dbReference type="ARBA" id="ARBA00022630"/>
    </source>
</evidence>
<evidence type="ECO:0008006" key="10">
    <source>
        <dbReference type="Google" id="ProtNLM"/>
    </source>
</evidence>
<gene>
    <name evidence="8" type="ORF">FHX37_0772</name>
</gene>
<keyword evidence="5" id="KW-0560">Oxidoreductase</keyword>
<dbReference type="InterPro" id="IPR009075">
    <property type="entry name" value="AcylCo_DH/oxidase_C"/>
</dbReference>
<accession>A0A543NGF3</accession>
<evidence type="ECO:0000256" key="1">
    <source>
        <dbReference type="ARBA" id="ARBA00001974"/>
    </source>
</evidence>
<dbReference type="InterPro" id="IPR036250">
    <property type="entry name" value="AcylCo_DH-like_C"/>
</dbReference>
<dbReference type="SUPFAM" id="SSF56645">
    <property type="entry name" value="Acyl-CoA dehydrogenase NM domain-like"/>
    <property type="match status" value="1"/>
</dbReference>
<dbReference type="OrthoDB" id="4607453at2"/>
<dbReference type="GO" id="GO:0050660">
    <property type="term" value="F:flavin adenine dinucleotide binding"/>
    <property type="evidence" value="ECO:0007669"/>
    <property type="project" value="InterPro"/>
</dbReference>
<sequence length="372" mass="38219">MSETTPDLLYTDVEEELRSSVRALLADKSPVSAVLGRVDEGGAAVVDSALWQELAGLGTTGLPLDEELGGSGATFREAAVVAEELGRGLAPVPYLGSAVMVTSALMSLGRDEAALLEALATGGSVAALAVGLATAPDAPFPTSVRAAADGTLSGTVEGVADAIAADRLLVPASGPEGPALCLVDAAETRRSAVVSLDMTRPLTDVDVSGASGRLVASGQRADTALRAALVNGCALLSAEQLGIAEWALETTVDYVGTRTQFGRPVGSFQALKHRLADLWVGVSQARAVVRNAADAVAAESSEVELNASLAQSFVSDVAVRATEEAVQLHGGIGFTWEHPLHLYLKRAKSDAIALGTPDRHRRVLSRLADIPS</sequence>
<dbReference type="Proteomes" id="UP000317422">
    <property type="component" value="Unassembled WGS sequence"/>
</dbReference>
<dbReference type="Pfam" id="PF00441">
    <property type="entry name" value="Acyl-CoA_dh_1"/>
    <property type="match status" value="1"/>
</dbReference>
<dbReference type="PANTHER" id="PTHR43884:SF20">
    <property type="entry name" value="ACYL-COA DEHYDROGENASE FADE28"/>
    <property type="match status" value="1"/>
</dbReference>
<dbReference type="EMBL" id="VFQC01000001">
    <property type="protein sequence ID" value="TQN30884.1"/>
    <property type="molecule type" value="Genomic_DNA"/>
</dbReference>
<evidence type="ECO:0000313" key="8">
    <source>
        <dbReference type="EMBL" id="TQN30884.1"/>
    </source>
</evidence>
<dbReference type="PANTHER" id="PTHR43884">
    <property type="entry name" value="ACYL-COA DEHYDROGENASE"/>
    <property type="match status" value="1"/>
</dbReference>
<dbReference type="SUPFAM" id="SSF47203">
    <property type="entry name" value="Acyl-CoA dehydrogenase C-terminal domain-like"/>
    <property type="match status" value="1"/>
</dbReference>
<evidence type="ECO:0000313" key="9">
    <source>
        <dbReference type="Proteomes" id="UP000317422"/>
    </source>
</evidence>
<dbReference type="RefSeq" id="WP_141922156.1">
    <property type="nucleotide sequence ID" value="NZ_VFQC01000001.1"/>
</dbReference>
<dbReference type="InterPro" id="IPR013786">
    <property type="entry name" value="AcylCoA_DH/ox_N"/>
</dbReference>
<keyword evidence="3" id="KW-0285">Flavoprotein</keyword>
<organism evidence="8 9">
    <name type="scientific">Haloactinospora alba</name>
    <dbReference type="NCBI Taxonomy" id="405555"/>
    <lineage>
        <taxon>Bacteria</taxon>
        <taxon>Bacillati</taxon>
        <taxon>Actinomycetota</taxon>
        <taxon>Actinomycetes</taxon>
        <taxon>Streptosporangiales</taxon>
        <taxon>Nocardiopsidaceae</taxon>
        <taxon>Haloactinospora</taxon>
    </lineage>
</organism>
<comment type="caution">
    <text evidence="8">The sequence shown here is derived from an EMBL/GenBank/DDBJ whole genome shotgun (WGS) entry which is preliminary data.</text>
</comment>
<feature type="domain" description="Acyl-CoA dehydrogenase/oxidase N-terminal" evidence="7">
    <location>
        <begin position="11"/>
        <end position="112"/>
    </location>
</feature>
<name>A0A543NGF3_9ACTN</name>
<comment type="similarity">
    <text evidence="2">Belongs to the acyl-CoA dehydrogenase family.</text>
</comment>
<evidence type="ECO:0000256" key="2">
    <source>
        <dbReference type="ARBA" id="ARBA00009347"/>
    </source>
</evidence>
<protein>
    <recommendedName>
        <fullName evidence="10">Alkylation response protein AidB-like acyl-CoA dehydrogenase</fullName>
    </recommendedName>
</protein>
<keyword evidence="4" id="KW-0274">FAD</keyword>
<dbReference type="InterPro" id="IPR037069">
    <property type="entry name" value="AcylCoA_DH/ox_N_sf"/>
</dbReference>
<keyword evidence="9" id="KW-1185">Reference proteome</keyword>
<proteinExistence type="inferred from homology"/>
<dbReference type="Gene3D" id="1.10.540.10">
    <property type="entry name" value="Acyl-CoA dehydrogenase/oxidase, N-terminal domain"/>
    <property type="match status" value="1"/>
</dbReference>